<protein>
    <recommendedName>
        <fullName evidence="4">6-bladed beta-propeller</fullName>
    </recommendedName>
</protein>
<feature type="chain" id="PRO_5004788663" description="6-bladed beta-propeller" evidence="1">
    <location>
        <begin position="20"/>
        <end position="415"/>
    </location>
</feature>
<dbReference type="EMBL" id="CP007035">
    <property type="protein sequence ID" value="AHF17981.1"/>
    <property type="molecule type" value="Genomic_DNA"/>
</dbReference>
<dbReference type="OrthoDB" id="828283at2"/>
<evidence type="ECO:0000313" key="3">
    <source>
        <dbReference type="Proteomes" id="UP000003586"/>
    </source>
</evidence>
<dbReference type="STRING" id="929713.NIASO_18110"/>
<sequence>MKKILIALCALWIVQGLTAQSKTLYIDPSKTMGAPAAKLFDDMQFIPLQTTKKSIFGAIKKLVVTHDYFIILDGDTNAIYFFTKAGSFVYKYKIKRFRIQDIQLDHSKNALLIFSLNKNYNVPSVKIQAYLDADSQKDISRYVKATYFFLDNVLAAKTQEIKDFRYAFTNPVLFDGNRFATSFIKAQKNSRDTLDYQLKIINNKELLQTYLPYNKQSESIFYFSGAAQCTIMPTHNDSVLLITRPFRYEIYTLTPTELKEDYKLVLPIDNAVPASFFTQDFKSRGEMDMYKMEHSSYASQIDNVIQFRNLLFFNLRLFNGYNRYVFDNKLELIYDYNKISSDSSTCYLPLYGTTIKGFDKENIYLSLPAKSVLNVKNSIQSRTPQCTNAALNKFLENAREADNPVIIQLKPKEGL</sequence>
<dbReference type="Proteomes" id="UP000003586">
    <property type="component" value="Chromosome"/>
</dbReference>
<keyword evidence="1" id="KW-0732">Signal</keyword>
<dbReference type="AlphaFoldDB" id="W0F9C3"/>
<dbReference type="Pfam" id="PF17170">
    <property type="entry name" value="DUF5128"/>
    <property type="match status" value="1"/>
</dbReference>
<reference evidence="2 3" key="1">
    <citation type="submission" date="2013-12" db="EMBL/GenBank/DDBJ databases">
        <authorList>
            <consortium name="DOE Joint Genome Institute"/>
            <person name="Eisen J."/>
            <person name="Huntemann M."/>
            <person name="Han J."/>
            <person name="Chen A."/>
            <person name="Kyrpides N."/>
            <person name="Mavromatis K."/>
            <person name="Markowitz V."/>
            <person name="Palaniappan K."/>
            <person name="Ivanova N."/>
            <person name="Schaumberg A."/>
            <person name="Pati A."/>
            <person name="Liolios K."/>
            <person name="Nordberg H.P."/>
            <person name="Cantor M.N."/>
            <person name="Hua S.X."/>
            <person name="Woyke T."/>
        </authorList>
    </citation>
    <scope>NUCLEOTIDE SEQUENCE [LARGE SCALE GENOMIC DNA]</scope>
    <source>
        <strain evidence="3">DSM 19437</strain>
    </source>
</reference>
<evidence type="ECO:0008006" key="4">
    <source>
        <dbReference type="Google" id="ProtNLM"/>
    </source>
</evidence>
<accession>W0F9C3</accession>
<name>W0F9C3_9BACT</name>
<proteinExistence type="predicted"/>
<dbReference type="HOGENOM" id="CLU_665383_0_0_10"/>
<dbReference type="KEGG" id="nso:NIASO_18110"/>
<keyword evidence="3" id="KW-1185">Reference proteome</keyword>
<feature type="signal peptide" evidence="1">
    <location>
        <begin position="1"/>
        <end position="19"/>
    </location>
</feature>
<gene>
    <name evidence="2" type="ORF">NIASO_18110</name>
</gene>
<dbReference type="RefSeq" id="WP_008587886.1">
    <property type="nucleotide sequence ID" value="NZ_CP007035.1"/>
</dbReference>
<evidence type="ECO:0000256" key="1">
    <source>
        <dbReference type="SAM" id="SignalP"/>
    </source>
</evidence>
<evidence type="ECO:0000313" key="2">
    <source>
        <dbReference type="EMBL" id="AHF17981.1"/>
    </source>
</evidence>
<organism evidence="2 3">
    <name type="scientific">Niabella soli DSM 19437</name>
    <dbReference type="NCBI Taxonomy" id="929713"/>
    <lineage>
        <taxon>Bacteria</taxon>
        <taxon>Pseudomonadati</taxon>
        <taxon>Bacteroidota</taxon>
        <taxon>Chitinophagia</taxon>
        <taxon>Chitinophagales</taxon>
        <taxon>Chitinophagaceae</taxon>
        <taxon>Niabella</taxon>
    </lineage>
</organism>